<comment type="caution">
    <text evidence="1">The sequence shown here is derived from an EMBL/GenBank/DDBJ whole genome shotgun (WGS) entry which is preliminary data.</text>
</comment>
<name>A0AAW2GJ51_9HYME</name>
<proteinExistence type="predicted"/>
<dbReference type="Proteomes" id="UP001430953">
    <property type="component" value="Unassembled WGS sequence"/>
</dbReference>
<sequence>MLRFKNIPKYISKIDWLNFTFLCTQNFDFCILLIGYTSSANVVKVIDKNDLVQYSYFIYLF</sequence>
<reference evidence="1 2" key="1">
    <citation type="submission" date="2023-03" db="EMBL/GenBank/DDBJ databases">
        <title>High recombination rates correlate with genetic variation in Cardiocondyla obscurior ants.</title>
        <authorList>
            <person name="Errbii M."/>
        </authorList>
    </citation>
    <scope>NUCLEOTIDE SEQUENCE [LARGE SCALE GENOMIC DNA]</scope>
    <source>
        <strain evidence="1">Alpha-2009</strain>
        <tissue evidence="1">Whole body</tissue>
    </source>
</reference>
<dbReference type="AlphaFoldDB" id="A0AAW2GJ51"/>
<accession>A0AAW2GJ51</accession>
<keyword evidence="2" id="KW-1185">Reference proteome</keyword>
<organism evidence="1 2">
    <name type="scientific">Cardiocondyla obscurior</name>
    <dbReference type="NCBI Taxonomy" id="286306"/>
    <lineage>
        <taxon>Eukaryota</taxon>
        <taxon>Metazoa</taxon>
        <taxon>Ecdysozoa</taxon>
        <taxon>Arthropoda</taxon>
        <taxon>Hexapoda</taxon>
        <taxon>Insecta</taxon>
        <taxon>Pterygota</taxon>
        <taxon>Neoptera</taxon>
        <taxon>Endopterygota</taxon>
        <taxon>Hymenoptera</taxon>
        <taxon>Apocrita</taxon>
        <taxon>Aculeata</taxon>
        <taxon>Formicoidea</taxon>
        <taxon>Formicidae</taxon>
        <taxon>Myrmicinae</taxon>
        <taxon>Cardiocondyla</taxon>
    </lineage>
</organism>
<evidence type="ECO:0000313" key="2">
    <source>
        <dbReference type="Proteomes" id="UP001430953"/>
    </source>
</evidence>
<evidence type="ECO:0000313" key="1">
    <source>
        <dbReference type="EMBL" id="KAL0127593.1"/>
    </source>
</evidence>
<gene>
    <name evidence="1" type="ORF">PUN28_003112</name>
</gene>
<protein>
    <submittedName>
        <fullName evidence="1">Uncharacterized protein</fullName>
    </submittedName>
</protein>
<dbReference type="EMBL" id="JADYXP020000003">
    <property type="protein sequence ID" value="KAL0127593.1"/>
    <property type="molecule type" value="Genomic_DNA"/>
</dbReference>